<sequence>MFNPMQAAQELTRQRNQVKTTVIKIEEYQIDTQDPKKSKIIGLDMFEKDENGIPKRVEVRHFNDKSNGINEFANPSALMHTEVGGLIRLSKYKVDGSGAYVTDHMQRISKNGNPKTSASQDKYDVSFMKGWTKIYPKRDPADTSKLAIFERGGRLFHRADVMVVPEDAAVTQMNFGADTFEAELDKALNNAIDMAPRGTQPMLLVRMPGQLKADEIRLSNFKMDDQQNAVPLTKEEMIENAKTNSKLATSYIPSHKQARDAGQTGQCEFVSGFALGAIGMKWDGRSMQKNPQTGQDEPKYAEKSLIENFISETAQRHPLPKEEGATKTQYVLDAGAPQYSYSVLSYRTKRVPEGQHVQSDLDTLGRDHGVKLRVSPNAGLDEKPNPYKPAQPTAQQQAAPTNQAANQPTQPAAQQQPPVSQGQPAGVQQTAAINQPQAAAQQTAQETPQTAPVNHTAQQTTTVAAPTTSTPEVEEVDDLAEQTDFGLDDFADSSFEVDMDDIEEQLSSQGL</sequence>
<gene>
    <name evidence="2" type="ordered locus">Maqu_4258</name>
</gene>
<feature type="compositionally biased region" description="Low complexity" evidence="1">
    <location>
        <begin position="390"/>
        <end position="471"/>
    </location>
</feature>
<reference evidence="3" key="1">
    <citation type="journal article" date="2011" name="Appl. Environ. Microbiol.">
        <title>Genomic potential of Marinobacter aquaeolei, a biogeochemical 'opportunitroph'.</title>
        <authorList>
            <person name="Singer E."/>
            <person name="Webb E.A."/>
            <person name="Nelson W.C."/>
            <person name="Heidelberg J.F."/>
            <person name="Ivanova N."/>
            <person name="Pati A."/>
            <person name="Edwards K.J."/>
        </authorList>
    </citation>
    <scope>NUCLEOTIDE SEQUENCE [LARGE SCALE GENOMIC DNA]</scope>
    <source>
        <strain evidence="3">ATCC 700491 / DSM 11845 / VT8</strain>
    </source>
</reference>
<feature type="compositionally biased region" description="Acidic residues" evidence="1">
    <location>
        <begin position="472"/>
        <end position="487"/>
    </location>
</feature>
<accession>A1U7Z0</accession>
<dbReference type="Proteomes" id="UP000000998">
    <property type="component" value="Plasmid pMAQU01"/>
</dbReference>
<keyword evidence="2" id="KW-0614">Plasmid</keyword>
<organism evidence="2 3">
    <name type="scientific">Marinobacter nauticus (strain ATCC 700491 / DSM 11845 / VT8)</name>
    <name type="common">Marinobacter aquaeolei</name>
    <dbReference type="NCBI Taxonomy" id="351348"/>
    <lineage>
        <taxon>Bacteria</taxon>
        <taxon>Pseudomonadati</taxon>
        <taxon>Pseudomonadota</taxon>
        <taxon>Gammaproteobacteria</taxon>
        <taxon>Pseudomonadales</taxon>
        <taxon>Marinobacteraceae</taxon>
        <taxon>Marinobacter</taxon>
    </lineage>
</organism>
<evidence type="ECO:0000313" key="3">
    <source>
        <dbReference type="Proteomes" id="UP000000998"/>
    </source>
</evidence>
<dbReference type="EMBL" id="CP000515">
    <property type="protein sequence ID" value="ABM21109.1"/>
    <property type="molecule type" value="Genomic_DNA"/>
</dbReference>
<name>A1U7Z0_MARN8</name>
<evidence type="ECO:0000256" key="1">
    <source>
        <dbReference type="SAM" id="MobiDB-lite"/>
    </source>
</evidence>
<evidence type="ECO:0000313" key="2">
    <source>
        <dbReference type="EMBL" id="ABM21109.1"/>
    </source>
</evidence>
<dbReference type="KEGG" id="maq:Maqu_4258"/>
<dbReference type="AlphaFoldDB" id="A1U7Z0"/>
<protein>
    <submittedName>
        <fullName evidence="2">Uncharacterized protein</fullName>
    </submittedName>
</protein>
<dbReference type="HOGENOM" id="CLU_532965_0_0_6"/>
<feature type="region of interest" description="Disordered" evidence="1">
    <location>
        <begin position="374"/>
        <end position="487"/>
    </location>
</feature>
<geneLocation type="plasmid" evidence="2 3">
    <name>pMAQU01</name>
</geneLocation>
<proteinExistence type="predicted"/>